<feature type="transmembrane region" description="Helical" evidence="1">
    <location>
        <begin position="170"/>
        <end position="191"/>
    </location>
</feature>
<protein>
    <submittedName>
        <fullName evidence="2">Uncharacterized protein</fullName>
    </submittedName>
</protein>
<evidence type="ECO:0000256" key="1">
    <source>
        <dbReference type="SAM" id="Phobius"/>
    </source>
</evidence>
<evidence type="ECO:0000313" key="2">
    <source>
        <dbReference type="EMBL" id="CAG7816096.1"/>
    </source>
</evidence>
<dbReference type="Proteomes" id="UP000708208">
    <property type="component" value="Unassembled WGS sequence"/>
</dbReference>
<reference evidence="2" key="1">
    <citation type="submission" date="2021-06" db="EMBL/GenBank/DDBJ databases">
        <authorList>
            <person name="Hodson N. C."/>
            <person name="Mongue J. A."/>
            <person name="Jaron S. K."/>
        </authorList>
    </citation>
    <scope>NUCLEOTIDE SEQUENCE</scope>
</reference>
<feature type="transmembrane region" description="Helical" evidence="1">
    <location>
        <begin position="86"/>
        <end position="104"/>
    </location>
</feature>
<evidence type="ECO:0000313" key="3">
    <source>
        <dbReference type="Proteomes" id="UP000708208"/>
    </source>
</evidence>
<accession>A0A8J2KMD1</accession>
<name>A0A8J2KMD1_9HEXA</name>
<feature type="transmembrane region" description="Helical" evidence="1">
    <location>
        <begin position="110"/>
        <end position="128"/>
    </location>
</feature>
<feature type="transmembrane region" description="Helical" evidence="1">
    <location>
        <begin position="203"/>
        <end position="225"/>
    </location>
</feature>
<keyword evidence="3" id="KW-1185">Reference proteome</keyword>
<keyword evidence="1" id="KW-1133">Transmembrane helix</keyword>
<organism evidence="2 3">
    <name type="scientific">Allacma fusca</name>
    <dbReference type="NCBI Taxonomy" id="39272"/>
    <lineage>
        <taxon>Eukaryota</taxon>
        <taxon>Metazoa</taxon>
        <taxon>Ecdysozoa</taxon>
        <taxon>Arthropoda</taxon>
        <taxon>Hexapoda</taxon>
        <taxon>Collembola</taxon>
        <taxon>Symphypleona</taxon>
        <taxon>Sminthuridae</taxon>
        <taxon>Allacma</taxon>
    </lineage>
</organism>
<gene>
    <name evidence="2" type="ORF">AFUS01_LOCUS26731</name>
</gene>
<dbReference type="AlphaFoldDB" id="A0A8J2KMD1"/>
<sequence length="289" mass="33753">MYIIIWKHLDDIPYCFNTILHFPIWQESRKKPLKCGNYFKILEHVAVFISPIVAFDAVGFTGLYFKTWKNSRYLYSLVPDSFKNGILFLLFLVYELFTSFVGTYIWQFCFILTITFLTKILVALRELADVSMMKKKKSLADWLVTLSKTLVNIRHYKALQILNTYAHCEFVETLCVNLLFSVMFYHGIFIYMTVKLHDAMPPLSVSVFAFWAVVGLPALEAIVLLKMAQVYETSNEILQNWRSQLRSRERRWVRLRPLGVRFAGTIKKTTPLLVIVIICKTAKYLLIVS</sequence>
<dbReference type="EMBL" id="CAJVCH010360752">
    <property type="protein sequence ID" value="CAG7816096.1"/>
    <property type="molecule type" value="Genomic_DNA"/>
</dbReference>
<keyword evidence="1" id="KW-0472">Membrane</keyword>
<proteinExistence type="predicted"/>
<feature type="transmembrane region" description="Helical" evidence="1">
    <location>
        <begin position="45"/>
        <end position="65"/>
    </location>
</feature>
<keyword evidence="1" id="KW-0812">Transmembrane</keyword>
<comment type="caution">
    <text evidence="2">The sequence shown here is derived from an EMBL/GenBank/DDBJ whole genome shotgun (WGS) entry which is preliminary data.</text>
</comment>